<dbReference type="GO" id="GO:0005212">
    <property type="term" value="F:structural constituent of eye lens"/>
    <property type="evidence" value="ECO:0007669"/>
    <property type="project" value="TreeGrafter"/>
</dbReference>
<dbReference type="InterPro" id="IPR001064">
    <property type="entry name" value="Beta/gamma_crystallin"/>
</dbReference>
<dbReference type="GO" id="GO:0007601">
    <property type="term" value="P:visual perception"/>
    <property type="evidence" value="ECO:0007669"/>
    <property type="project" value="TreeGrafter"/>
</dbReference>
<comment type="similarity">
    <text evidence="1">Belongs to the beta/gamma-crystallin family.</text>
</comment>
<gene>
    <name evidence="4" type="primary">crybb1l2</name>
</gene>
<dbReference type="Pfam" id="PF00030">
    <property type="entry name" value="Crystall"/>
    <property type="match status" value="1"/>
</dbReference>
<dbReference type="Gene3D" id="2.60.20.10">
    <property type="entry name" value="Crystallins"/>
    <property type="match status" value="1"/>
</dbReference>
<dbReference type="InterPro" id="IPR050252">
    <property type="entry name" value="Beta/Gamma-Crystallin"/>
</dbReference>
<evidence type="ECO:0000259" key="3">
    <source>
        <dbReference type="SMART" id="SM00247"/>
    </source>
</evidence>
<name>A0A4W4E6E6_ELEEL</name>
<reference evidence="5" key="2">
    <citation type="journal article" date="2017" name="Sci. Adv.">
        <title>A tail of two voltages: Proteomic comparison of the three electric organs of the electric eel.</title>
        <authorList>
            <person name="Traeger L.L."/>
            <person name="Sabat G."/>
            <person name="Barrett-Wilt G.A."/>
            <person name="Wells G.B."/>
            <person name="Sussman M.R."/>
        </authorList>
    </citation>
    <scope>NUCLEOTIDE SEQUENCE [LARGE SCALE GENOMIC DNA]</scope>
</reference>
<sequence length="175" mass="20014">MSSGEEKPQPASQLDGKAAKTTEFIVVPYKITRTCAHTHTQTELLLYILEKSECWSNCHRNEVLLSFRPPQDSEKHKVCLYEAGDVKGRKTEIIDDDVPSLYAYAFTDRVGSIVVSCGTWVGSHCPGYHGSRYLLEQDDYRHFNEYGAHLPQMQNVRHICDMQWRPHSCYTTASK</sequence>
<reference evidence="4" key="3">
    <citation type="submission" date="2020-05" db="EMBL/GenBank/DDBJ databases">
        <title>Electrophorus electricus (electric eel) genome, fEleEle1, primary haplotype.</title>
        <authorList>
            <person name="Myers G."/>
            <person name="Meyer A."/>
            <person name="Fedrigo O."/>
            <person name="Formenti G."/>
            <person name="Rhie A."/>
            <person name="Tracey A."/>
            <person name="Sims Y."/>
            <person name="Jarvis E.D."/>
        </authorList>
    </citation>
    <scope>NUCLEOTIDE SEQUENCE [LARGE SCALE GENOMIC DNA]</scope>
</reference>
<dbReference type="FunFam" id="2.60.20.10:FF:000005">
    <property type="entry name" value="Crystallin, beta B1"/>
    <property type="match status" value="1"/>
</dbReference>
<accession>A0A4W4E6E6</accession>
<dbReference type="SUPFAM" id="SSF49695">
    <property type="entry name" value="gamma-Crystallin-like"/>
    <property type="match status" value="1"/>
</dbReference>
<feature type="domain" description="Beta/gamma crystallin 'Greek key'" evidence="3">
    <location>
        <begin position="77"/>
        <end position="159"/>
    </location>
</feature>
<dbReference type="InterPro" id="IPR011024">
    <property type="entry name" value="G_crystallin-like"/>
</dbReference>
<dbReference type="GeneTree" id="ENSGT00940000164963"/>
<keyword evidence="2" id="KW-0677">Repeat</keyword>
<dbReference type="AlphaFoldDB" id="A0A4W4E6E6"/>
<organism evidence="4 5">
    <name type="scientific">Electrophorus electricus</name>
    <name type="common">Electric eel</name>
    <name type="synonym">Gymnotus electricus</name>
    <dbReference type="NCBI Taxonomy" id="8005"/>
    <lineage>
        <taxon>Eukaryota</taxon>
        <taxon>Metazoa</taxon>
        <taxon>Chordata</taxon>
        <taxon>Craniata</taxon>
        <taxon>Vertebrata</taxon>
        <taxon>Euteleostomi</taxon>
        <taxon>Actinopterygii</taxon>
        <taxon>Neopterygii</taxon>
        <taxon>Teleostei</taxon>
        <taxon>Ostariophysi</taxon>
        <taxon>Gymnotiformes</taxon>
        <taxon>Gymnotoidei</taxon>
        <taxon>Gymnotidae</taxon>
        <taxon>Electrophorus</taxon>
    </lineage>
</organism>
<dbReference type="GO" id="GO:0002088">
    <property type="term" value="P:lens development in camera-type eye"/>
    <property type="evidence" value="ECO:0007669"/>
    <property type="project" value="TreeGrafter"/>
</dbReference>
<evidence type="ECO:0000256" key="1">
    <source>
        <dbReference type="ARBA" id="ARBA00009646"/>
    </source>
</evidence>
<evidence type="ECO:0000313" key="4">
    <source>
        <dbReference type="Ensembl" id="ENSEEEP00000007369.2"/>
    </source>
</evidence>
<evidence type="ECO:0000313" key="5">
    <source>
        <dbReference type="Proteomes" id="UP000314983"/>
    </source>
</evidence>
<dbReference type="Ensembl" id="ENSEEET00000007469.2">
    <property type="protein sequence ID" value="ENSEEEP00000007369.2"/>
    <property type="gene ID" value="ENSEEEG00000003865.2"/>
</dbReference>
<reference evidence="4" key="5">
    <citation type="submission" date="2025-09" db="UniProtKB">
        <authorList>
            <consortium name="Ensembl"/>
        </authorList>
    </citation>
    <scope>IDENTIFICATION</scope>
</reference>
<reference evidence="4" key="4">
    <citation type="submission" date="2025-08" db="UniProtKB">
        <authorList>
            <consortium name="Ensembl"/>
        </authorList>
    </citation>
    <scope>IDENTIFICATION</scope>
</reference>
<dbReference type="SMART" id="SM00247">
    <property type="entry name" value="XTALbg"/>
    <property type="match status" value="1"/>
</dbReference>
<evidence type="ECO:0000256" key="2">
    <source>
        <dbReference type="ARBA" id="ARBA00022737"/>
    </source>
</evidence>
<dbReference type="Proteomes" id="UP000314983">
    <property type="component" value="Chromosome 11"/>
</dbReference>
<dbReference type="PANTHER" id="PTHR11818">
    <property type="entry name" value="BETA/GAMMA CRYSTALLIN"/>
    <property type="match status" value="1"/>
</dbReference>
<dbReference type="PANTHER" id="PTHR11818:SF55">
    <property type="entry name" value="BETA-CRYSTALLIN B1-RELATED"/>
    <property type="match status" value="1"/>
</dbReference>
<keyword evidence="5" id="KW-1185">Reference proteome</keyword>
<protein>
    <recommendedName>
        <fullName evidence="3">Beta/gamma crystallin 'Greek key' domain-containing protein</fullName>
    </recommendedName>
</protein>
<reference evidence="5" key="1">
    <citation type="journal article" date="2014" name="Science">
        <title>Nonhuman genetics. Genomic basis for the convergent evolution of electric organs.</title>
        <authorList>
            <person name="Gallant J.R."/>
            <person name="Traeger L.L."/>
            <person name="Volkening J.D."/>
            <person name="Moffett H."/>
            <person name="Chen P.H."/>
            <person name="Novina C.D."/>
            <person name="Phillips G.N.Jr."/>
            <person name="Anand R."/>
            <person name="Wells G.B."/>
            <person name="Pinch M."/>
            <person name="Guth R."/>
            <person name="Unguez G.A."/>
            <person name="Albert J.S."/>
            <person name="Zakon H.H."/>
            <person name="Samanta M.P."/>
            <person name="Sussman M.R."/>
        </authorList>
    </citation>
    <scope>NUCLEOTIDE SEQUENCE [LARGE SCALE GENOMIC DNA]</scope>
</reference>
<proteinExistence type="inferred from homology"/>